<reference evidence="2" key="1">
    <citation type="submission" date="2020-11" db="EMBL/GenBank/DDBJ databases">
        <title>Nocardioides sp. nov., isolated from Soil of Cynanchum wilfordii Hemsley rhizosphere.</title>
        <authorList>
            <person name="Lee J.-S."/>
            <person name="Suh M.K."/>
            <person name="Kim J.-S."/>
        </authorList>
    </citation>
    <scope>NUCLEOTIDE SEQUENCE</scope>
    <source>
        <strain evidence="2">KCTC 19275</strain>
    </source>
</reference>
<proteinExistence type="predicted"/>
<protein>
    <submittedName>
        <fullName evidence="2">Uncharacterized protein</fullName>
    </submittedName>
</protein>
<dbReference type="EMBL" id="JADKPN010000004">
    <property type="protein sequence ID" value="MBF4763271.1"/>
    <property type="molecule type" value="Genomic_DNA"/>
</dbReference>
<feature type="region of interest" description="Disordered" evidence="1">
    <location>
        <begin position="51"/>
        <end position="71"/>
    </location>
</feature>
<dbReference type="AlphaFoldDB" id="A0A930YCK4"/>
<comment type="caution">
    <text evidence="2">The sequence shown here is derived from an EMBL/GenBank/DDBJ whole genome shotgun (WGS) entry which is preliminary data.</text>
</comment>
<dbReference type="Proteomes" id="UP000640489">
    <property type="component" value="Unassembled WGS sequence"/>
</dbReference>
<evidence type="ECO:0000313" key="2">
    <source>
        <dbReference type="EMBL" id="MBF4763271.1"/>
    </source>
</evidence>
<accession>A0A930YCK4</accession>
<sequence length="297" mass="31640">MSLSPVVSAALVTGLVAGLGLPGPAEAKGSLECYAEVPGVTARGVPTTFVYDDGRASSQTRGPDDLGYQPRDVAYPHEVGEGRAAPTSSHWFTLSGDQLREVTEVDERDAHGVLVSARYETRVVRQHWAGARQISIGADRSYLYVLTNTDQLLRYRLSGRDGDTSVKLSATVGVGFGSIGTFEYARTATTGGTRSEVFLATDADSGALLEYAVPVDDPTAYTRTELAAEGWLGMQSVGRTASCLNTRSGRSYDGIVAVDHDGEVVLWTDRDAADGLGDDIVRRGVLKAAWKPLSYSD</sequence>
<evidence type="ECO:0000256" key="1">
    <source>
        <dbReference type="SAM" id="MobiDB-lite"/>
    </source>
</evidence>
<organism evidence="2 3">
    <name type="scientific">Nocardioides islandensis</name>
    <dbReference type="NCBI Taxonomy" id="433663"/>
    <lineage>
        <taxon>Bacteria</taxon>
        <taxon>Bacillati</taxon>
        <taxon>Actinomycetota</taxon>
        <taxon>Actinomycetes</taxon>
        <taxon>Propionibacteriales</taxon>
        <taxon>Nocardioidaceae</taxon>
        <taxon>Nocardioides</taxon>
    </lineage>
</organism>
<dbReference type="RefSeq" id="WP_194706465.1">
    <property type="nucleotide sequence ID" value="NZ_JADKPN010000004.1"/>
</dbReference>
<name>A0A930YCK4_9ACTN</name>
<keyword evidence="3" id="KW-1185">Reference proteome</keyword>
<gene>
    <name evidence="2" type="ORF">ISU07_09035</name>
</gene>
<evidence type="ECO:0000313" key="3">
    <source>
        <dbReference type="Proteomes" id="UP000640489"/>
    </source>
</evidence>